<feature type="compositionally biased region" description="Polar residues" evidence="1">
    <location>
        <begin position="7"/>
        <end position="29"/>
    </location>
</feature>
<feature type="compositionally biased region" description="Basic and acidic residues" evidence="1">
    <location>
        <begin position="69"/>
        <end position="78"/>
    </location>
</feature>
<dbReference type="Proteomes" id="UP000596661">
    <property type="component" value="Chromosome 8"/>
</dbReference>
<accession>A0A803Q8Z5</accession>
<sequence>MPLTGLGINSNTFATYPPIDQNSMNHNKGTLTASFTNSTTSSSVVVSTRAERDDKENYSPNRSVKRHPERGSLRDTLKRCRGNQPSVFTPTLSVADERNQHVSIIDMDSTGYPDNAAEAVFQPRKQP</sequence>
<evidence type="ECO:0000256" key="1">
    <source>
        <dbReference type="SAM" id="MobiDB-lite"/>
    </source>
</evidence>
<dbReference type="EnsemblPlants" id="evm.model.08.153">
    <property type="protein sequence ID" value="cds.evm.model.08.153"/>
    <property type="gene ID" value="evm.TU.08.153"/>
</dbReference>
<dbReference type="AlphaFoldDB" id="A0A803Q8Z5"/>
<organism evidence="2 3">
    <name type="scientific">Cannabis sativa</name>
    <name type="common">Hemp</name>
    <name type="synonym">Marijuana</name>
    <dbReference type="NCBI Taxonomy" id="3483"/>
    <lineage>
        <taxon>Eukaryota</taxon>
        <taxon>Viridiplantae</taxon>
        <taxon>Streptophyta</taxon>
        <taxon>Embryophyta</taxon>
        <taxon>Tracheophyta</taxon>
        <taxon>Spermatophyta</taxon>
        <taxon>Magnoliopsida</taxon>
        <taxon>eudicotyledons</taxon>
        <taxon>Gunneridae</taxon>
        <taxon>Pentapetalae</taxon>
        <taxon>rosids</taxon>
        <taxon>fabids</taxon>
        <taxon>Rosales</taxon>
        <taxon>Cannabaceae</taxon>
        <taxon>Cannabis</taxon>
    </lineage>
</organism>
<name>A0A803Q8Z5_CANSA</name>
<feature type="compositionally biased region" description="Low complexity" evidence="1">
    <location>
        <begin position="30"/>
        <end position="48"/>
    </location>
</feature>
<dbReference type="EMBL" id="UZAU01000679">
    <property type="status" value="NOT_ANNOTATED_CDS"/>
    <property type="molecule type" value="Genomic_DNA"/>
</dbReference>
<evidence type="ECO:0000313" key="2">
    <source>
        <dbReference type="EnsemblPlants" id="cds.evm.model.08.153"/>
    </source>
</evidence>
<dbReference type="Gramene" id="evm.model.08.153">
    <property type="protein sequence ID" value="cds.evm.model.08.153"/>
    <property type="gene ID" value="evm.TU.08.153"/>
</dbReference>
<feature type="region of interest" description="Disordered" evidence="1">
    <location>
        <begin position="1"/>
        <end position="89"/>
    </location>
</feature>
<reference evidence="2" key="2">
    <citation type="submission" date="2021-03" db="UniProtKB">
        <authorList>
            <consortium name="EnsemblPlants"/>
        </authorList>
    </citation>
    <scope>IDENTIFICATION</scope>
</reference>
<evidence type="ECO:0000313" key="3">
    <source>
        <dbReference type="Proteomes" id="UP000596661"/>
    </source>
</evidence>
<protein>
    <submittedName>
        <fullName evidence="2">Uncharacterized protein</fullName>
    </submittedName>
</protein>
<reference evidence="2" key="1">
    <citation type="submission" date="2018-11" db="EMBL/GenBank/DDBJ databases">
        <authorList>
            <person name="Grassa J C."/>
        </authorList>
    </citation>
    <scope>NUCLEOTIDE SEQUENCE [LARGE SCALE GENOMIC DNA]</scope>
</reference>
<keyword evidence="3" id="KW-1185">Reference proteome</keyword>
<proteinExistence type="predicted"/>
<feature type="region of interest" description="Disordered" evidence="1">
    <location>
        <begin position="107"/>
        <end position="127"/>
    </location>
</feature>